<protein>
    <submittedName>
        <fullName evidence="3">Uncharacterized protein</fullName>
    </submittedName>
</protein>
<evidence type="ECO:0000313" key="4">
    <source>
        <dbReference type="Proteomes" id="UP000507470"/>
    </source>
</evidence>
<evidence type="ECO:0000256" key="1">
    <source>
        <dbReference type="SAM" id="Coils"/>
    </source>
</evidence>
<evidence type="ECO:0000256" key="2">
    <source>
        <dbReference type="SAM" id="MobiDB-lite"/>
    </source>
</evidence>
<proteinExistence type="predicted"/>
<feature type="compositionally biased region" description="Acidic residues" evidence="2">
    <location>
        <begin position="183"/>
        <end position="193"/>
    </location>
</feature>
<accession>A0A6J8C2K9</accession>
<name>A0A6J8C2K9_MYTCO</name>
<dbReference type="EMBL" id="CACVKT020004326">
    <property type="protein sequence ID" value="CAC5389300.1"/>
    <property type="molecule type" value="Genomic_DNA"/>
</dbReference>
<feature type="coiled-coil region" evidence="1">
    <location>
        <begin position="123"/>
        <end position="150"/>
    </location>
</feature>
<feature type="region of interest" description="Disordered" evidence="2">
    <location>
        <begin position="179"/>
        <end position="203"/>
    </location>
</feature>
<organism evidence="3 4">
    <name type="scientific">Mytilus coruscus</name>
    <name type="common">Sea mussel</name>
    <dbReference type="NCBI Taxonomy" id="42192"/>
    <lineage>
        <taxon>Eukaryota</taxon>
        <taxon>Metazoa</taxon>
        <taxon>Spiralia</taxon>
        <taxon>Lophotrochozoa</taxon>
        <taxon>Mollusca</taxon>
        <taxon>Bivalvia</taxon>
        <taxon>Autobranchia</taxon>
        <taxon>Pteriomorphia</taxon>
        <taxon>Mytilida</taxon>
        <taxon>Mytiloidea</taxon>
        <taxon>Mytilidae</taxon>
        <taxon>Mytilinae</taxon>
        <taxon>Mytilus</taxon>
    </lineage>
</organism>
<dbReference type="AlphaFoldDB" id="A0A6J8C2K9"/>
<reference evidence="3 4" key="1">
    <citation type="submission" date="2020-06" db="EMBL/GenBank/DDBJ databases">
        <authorList>
            <person name="Li R."/>
            <person name="Bekaert M."/>
        </authorList>
    </citation>
    <scope>NUCLEOTIDE SEQUENCE [LARGE SCALE GENOMIC DNA]</scope>
    <source>
        <strain evidence="4">wild</strain>
    </source>
</reference>
<dbReference type="Proteomes" id="UP000507470">
    <property type="component" value="Unassembled WGS sequence"/>
</dbReference>
<feature type="region of interest" description="Disordered" evidence="2">
    <location>
        <begin position="21"/>
        <end position="41"/>
    </location>
</feature>
<keyword evidence="1" id="KW-0175">Coiled coil</keyword>
<keyword evidence="4" id="KW-1185">Reference proteome</keyword>
<sequence>MIIYRLVFFITGNDFKTEKKKVETEHTENTPEINNKQKNKHQLPDFEDFERIDVKEEECYEQQIGTEGGSELLQDNLEECIATPIPSTSNKMKGQSSEHQEFEICNQDQELKVLAEEGNSDRKKEVEEEMKHIMRKLKNAQEALRKALQERLCQLGEEKSKINKDFEQMPLSVEIQDFLKDLPEEDNDSDLDFEPLCKKNKDE</sequence>
<evidence type="ECO:0000313" key="3">
    <source>
        <dbReference type="EMBL" id="CAC5389300.1"/>
    </source>
</evidence>
<gene>
    <name evidence="3" type="ORF">MCOR_24479</name>
</gene>